<dbReference type="InterPro" id="IPR011006">
    <property type="entry name" value="CheY-like_superfamily"/>
</dbReference>
<gene>
    <name evidence="7" type="ORF">BD324DRAFT_628177</name>
</gene>
<protein>
    <recommendedName>
        <fullName evidence="9">Histidine kinase</fullName>
    </recommendedName>
</protein>
<dbReference type="InterPro" id="IPR003661">
    <property type="entry name" value="HisK_dim/P_dom"/>
</dbReference>
<dbReference type="CDD" id="cd00082">
    <property type="entry name" value="HisKA"/>
    <property type="match status" value="2"/>
</dbReference>
<evidence type="ECO:0000256" key="2">
    <source>
        <dbReference type="PROSITE-ProRule" id="PRU00169"/>
    </source>
</evidence>
<dbReference type="PANTHER" id="PTHR43547">
    <property type="entry name" value="TWO-COMPONENT HISTIDINE KINASE"/>
    <property type="match status" value="1"/>
</dbReference>
<feature type="domain" description="Response regulatory" evidence="6">
    <location>
        <begin position="1627"/>
        <end position="1759"/>
    </location>
</feature>
<dbReference type="InterPro" id="IPR035965">
    <property type="entry name" value="PAS-like_dom_sf"/>
</dbReference>
<dbReference type="GO" id="GO:0000155">
    <property type="term" value="F:phosphorelay sensor kinase activity"/>
    <property type="evidence" value="ECO:0007669"/>
    <property type="project" value="InterPro"/>
</dbReference>
<feature type="region of interest" description="Disordered" evidence="4">
    <location>
        <begin position="46"/>
        <end position="67"/>
    </location>
</feature>
<keyword evidence="1 2" id="KW-0597">Phosphoprotein</keyword>
<dbReference type="PRINTS" id="PR00344">
    <property type="entry name" value="BCTRLSENSOR"/>
</dbReference>
<dbReference type="InterPro" id="IPR005467">
    <property type="entry name" value="His_kinase_dom"/>
</dbReference>
<feature type="region of interest" description="Disordered" evidence="4">
    <location>
        <begin position="1596"/>
        <end position="1620"/>
    </location>
</feature>
<dbReference type="PROSITE" id="PS50109">
    <property type="entry name" value="HIS_KIN"/>
    <property type="match status" value="2"/>
</dbReference>
<organism evidence="7 8">
    <name type="scientific">Kockovaella imperatae</name>
    <dbReference type="NCBI Taxonomy" id="4999"/>
    <lineage>
        <taxon>Eukaryota</taxon>
        <taxon>Fungi</taxon>
        <taxon>Dikarya</taxon>
        <taxon>Basidiomycota</taxon>
        <taxon>Agaricomycotina</taxon>
        <taxon>Tremellomycetes</taxon>
        <taxon>Tremellales</taxon>
        <taxon>Cuniculitremaceae</taxon>
        <taxon>Kockovaella</taxon>
    </lineage>
</organism>
<dbReference type="Pfam" id="PF00512">
    <property type="entry name" value="HisKA"/>
    <property type="match status" value="1"/>
</dbReference>
<feature type="region of interest" description="Disordered" evidence="4">
    <location>
        <begin position="969"/>
        <end position="1004"/>
    </location>
</feature>
<dbReference type="STRING" id="4999.A0A1Y1UFI2"/>
<evidence type="ECO:0000256" key="4">
    <source>
        <dbReference type="SAM" id="MobiDB-lite"/>
    </source>
</evidence>
<sequence length="1775" mass="194529">MIEALDGMDLSGVPIPFLEAFPFPAFVLVVPIPWRHSTERPRFYSTDTDITVRPDDNISPLTSPDSPGLASPLAMAATGFSGNSSSSHSGGSSGGSSSSSGHSSSSPSLFGPASAFVSGITTSTVVWSNEKWLRMTEGRLLKDCLGSAGLDRLADWIEDKSPTVQQQLFTLEVLEPAVKLDLSKTSLPILPACSTHYFCIVTSQPRSQRPQSSYSITTFSPPLPEPSVSPKSSPVPVARRRSSRDSTLRTSFTPPEEDFVEHDEGEDTFPSGVVTPTPPHEGATTPVNDQRSGSSSSGATSRQVESKHRTKTRRQPQETGPNVRQMETSADKYWALVDNYDWASTAIGPRDGWKDVVDPLISVAFQSNAMECIWLGKGLQLIYNEEYSGLVDHPRSFGRPAAEVWAAIWDYIGPLTEKAINGRPVHCDNDLLLFKKHGPGILMEFYCSWRYVPIAGKNGETLGIYNQALETTDAVLAARRLNTARDLSEQLLLARTVKEYFSFLAEVLETNPKDVPFGLFYSVKSAEFPPKDPNATAVFAEAFLESTVGVPDGHPSAPATMSFDIPIKTRSAFGPNADRLSSPTMSAISALSSGSGRRIHIADEASWPILKALSTRQCVLVEDCRSLIEGYEIREWDELPMSALVVPICSETAIEVPGAFMILGLNLRRPFDADYDSWLHEIRTQVASTLVSVKGYEAEQQRIDDALKMERAKAAWFKGAAHDLRSPLTMVRGPIEDLLETNLSNSQKNTLQLAKRNVDRLLRLVNALMDFSRLEAGRVQGRFVPIDLGKFVADLAALFRPALERMKIDYFIEIQSYAQSVFVDPTLLETVLSNLISNALKYTEKGSVTVRLTFGDEAEISVIDTGIGIPRDEIEHIAEWFHRASSAIHAGTTGTGLGLALARELLRLHGGDLEVYSRSAEENANGDHGSTFIARIPLTGRDDVDGDAHLAVPFGKYGNDLAQEAMAWARDDRQRGGPSRSENGSSEGGTGSETQTGSQSGSGPYSKLGEGLFFDKEDSILIVDDSDDIREYLKRIFSPFCQVLEASNGEEALQKSLASPPNLILSDIMMPRMSGTELLSKLRANSKTYIPVVLLSAMVGDEARVDALLAGADDYLEKPFKPKELVARAHVQIQVGKKRNALEQLFIQREVENRFLSEYCPAGIVRTDASGRNTYINQAWRRIAGMSDEADPSDWERYCEPDVFQQLARDWTSFLMGREKDFRMTWRWKNGNYVSAVFVKLEFLAPGMSGTIGCMADITYEEQRVADAEQRRREAEESKHQQELLIDLTSHEIRTPVSAILQCSSLVKENLVALRDQLQWSGQNGFRPTKELLEDLAEDVEALESIYQCGLVQERIAGDILSYARIQLDMLSLHAINTDIKKEGRKILTVFSSEARMKEIQLALDFGKTFEASRVSEIKTDPVRLGQIVTNLISNAIRFTATSSIRKITVSYDLSFVPPASDSCAVPRSTGSPDITPPPEDTPLWLFVSVRDTGPGLPPNELALLFKRFSQGNAMVHTRFGGSGLGLFICKKITELLGGRIEVLSTVGEGSVFRFFIQTRAVAPIIAPIPELVTATSNLSIGSNASSASSVSLSQRSTSVSPSHSMSPAASVLSSSSPPPTHTRSLHILIVEDNIINQTVLKRQIIKAGLSCDVANNGLEALNLIREADRQAKRGGPRKKKPYNVILMDLEMPVMDGLTAVREIRALEAAGTLERNMVMALTGNARQGQIDQALAAGMDDVVIKPYVLNDLLRKIEAMWAKKAEASVQGAEVGSA</sequence>
<proteinExistence type="predicted"/>
<dbReference type="InterPro" id="IPR036890">
    <property type="entry name" value="HATPase_C_sf"/>
</dbReference>
<feature type="domain" description="Response regulatory" evidence="6">
    <location>
        <begin position="1019"/>
        <end position="1133"/>
    </location>
</feature>
<evidence type="ECO:0000313" key="7">
    <source>
        <dbReference type="EMBL" id="ORX36287.1"/>
    </source>
</evidence>
<dbReference type="Proteomes" id="UP000193218">
    <property type="component" value="Unassembled WGS sequence"/>
</dbReference>
<accession>A0A1Y1UFI2</accession>
<dbReference type="RefSeq" id="XP_021870388.1">
    <property type="nucleotide sequence ID" value="XM_022016094.1"/>
</dbReference>
<dbReference type="SUPFAM" id="SSF47384">
    <property type="entry name" value="Homodimeric domain of signal transducing histidine kinase"/>
    <property type="match status" value="2"/>
</dbReference>
<dbReference type="Gene3D" id="1.10.287.130">
    <property type="match status" value="2"/>
</dbReference>
<evidence type="ECO:0000259" key="6">
    <source>
        <dbReference type="PROSITE" id="PS50110"/>
    </source>
</evidence>
<dbReference type="FunFam" id="3.40.50.2300:FF:000307">
    <property type="entry name" value="Receptor-like histidine kinase BpdS"/>
    <property type="match status" value="1"/>
</dbReference>
<feature type="compositionally biased region" description="Low complexity" evidence="4">
    <location>
        <begin position="81"/>
        <end position="104"/>
    </location>
</feature>
<dbReference type="FunFam" id="1.10.287.130:FF:000079">
    <property type="entry name" value="Unplaced genomic scaffold supercont1.240, whole genome shotgun sequence"/>
    <property type="match status" value="1"/>
</dbReference>
<dbReference type="Gene3D" id="3.30.565.10">
    <property type="entry name" value="Histidine kinase-like ATPase, C-terminal domain"/>
    <property type="match status" value="2"/>
</dbReference>
<dbReference type="CDD" id="cd17546">
    <property type="entry name" value="REC_hyHK_CKI1_RcsC-like"/>
    <property type="match status" value="1"/>
</dbReference>
<dbReference type="SMART" id="SM00448">
    <property type="entry name" value="REC"/>
    <property type="match status" value="2"/>
</dbReference>
<dbReference type="SUPFAM" id="SSF55874">
    <property type="entry name" value="ATPase domain of HSP90 chaperone/DNA topoisomerase II/histidine kinase"/>
    <property type="match status" value="2"/>
</dbReference>
<dbReference type="InParanoid" id="A0A1Y1UFI2"/>
<evidence type="ECO:0000256" key="1">
    <source>
        <dbReference type="ARBA" id="ARBA00022553"/>
    </source>
</evidence>
<dbReference type="InterPro" id="IPR004358">
    <property type="entry name" value="Sig_transdc_His_kin-like_C"/>
</dbReference>
<keyword evidence="8" id="KW-1185">Reference proteome</keyword>
<feature type="region of interest" description="Disordered" evidence="4">
    <location>
        <begin position="80"/>
        <end position="104"/>
    </location>
</feature>
<dbReference type="CDD" id="cd00156">
    <property type="entry name" value="REC"/>
    <property type="match status" value="1"/>
</dbReference>
<dbReference type="PROSITE" id="PS50110">
    <property type="entry name" value="RESPONSE_REGULATORY"/>
    <property type="match status" value="2"/>
</dbReference>
<feature type="compositionally biased region" description="Polar residues" evidence="4">
    <location>
        <begin position="317"/>
        <end position="326"/>
    </location>
</feature>
<dbReference type="SMART" id="SM00388">
    <property type="entry name" value="HisKA"/>
    <property type="match status" value="2"/>
</dbReference>
<reference evidence="7 8" key="1">
    <citation type="submission" date="2017-03" db="EMBL/GenBank/DDBJ databases">
        <title>Widespread Adenine N6-methylation of Active Genes in Fungi.</title>
        <authorList>
            <consortium name="DOE Joint Genome Institute"/>
            <person name="Mondo S.J."/>
            <person name="Dannebaum R.O."/>
            <person name="Kuo R.C."/>
            <person name="Louie K.B."/>
            <person name="Bewick A.J."/>
            <person name="Labutti K."/>
            <person name="Haridas S."/>
            <person name="Kuo A."/>
            <person name="Salamov A."/>
            <person name="Ahrendt S.R."/>
            <person name="Lau R."/>
            <person name="Bowen B.P."/>
            <person name="Lipzen A."/>
            <person name="Sullivan W."/>
            <person name="Andreopoulos W.B."/>
            <person name="Clum A."/>
            <person name="Lindquist E."/>
            <person name="Daum C."/>
            <person name="Northen T.R."/>
            <person name="Ramamoorthy G."/>
            <person name="Schmitz R.J."/>
            <person name="Gryganskyi A."/>
            <person name="Culley D."/>
            <person name="Magnuson J."/>
            <person name="James T.Y."/>
            <person name="O'Malley M.A."/>
            <person name="Stajich J.E."/>
            <person name="Spatafora J.W."/>
            <person name="Visel A."/>
            <person name="Grigoriev I.V."/>
        </authorList>
    </citation>
    <scope>NUCLEOTIDE SEQUENCE [LARGE SCALE GENOMIC DNA]</scope>
    <source>
        <strain evidence="7 8">NRRL Y-17943</strain>
    </source>
</reference>
<dbReference type="Gene3D" id="3.40.50.2300">
    <property type="match status" value="2"/>
</dbReference>
<evidence type="ECO:0000256" key="3">
    <source>
        <dbReference type="SAM" id="Coils"/>
    </source>
</evidence>
<feature type="compositionally biased region" description="Low complexity" evidence="4">
    <location>
        <begin position="228"/>
        <end position="237"/>
    </location>
</feature>
<dbReference type="InterPro" id="IPR003594">
    <property type="entry name" value="HATPase_dom"/>
</dbReference>
<feature type="modified residue" description="4-aspartylphosphate" evidence="2">
    <location>
        <position position="1067"/>
    </location>
</feature>
<dbReference type="InterPro" id="IPR001789">
    <property type="entry name" value="Sig_transdc_resp-reg_receiver"/>
</dbReference>
<feature type="domain" description="Histidine kinase" evidence="5">
    <location>
        <begin position="719"/>
        <end position="940"/>
    </location>
</feature>
<feature type="modified residue" description="4-aspartylphosphate" evidence="2">
    <location>
        <position position="1689"/>
    </location>
</feature>
<name>A0A1Y1UFI2_9TREE</name>
<dbReference type="SUPFAM" id="SSF52172">
    <property type="entry name" value="CheY-like"/>
    <property type="match status" value="2"/>
</dbReference>
<dbReference type="GeneID" id="33557903"/>
<dbReference type="PANTHER" id="PTHR43547:SF2">
    <property type="entry name" value="HYBRID SIGNAL TRANSDUCTION HISTIDINE KINASE C"/>
    <property type="match status" value="1"/>
</dbReference>
<evidence type="ECO:0008006" key="9">
    <source>
        <dbReference type="Google" id="ProtNLM"/>
    </source>
</evidence>
<dbReference type="SUPFAM" id="SSF55785">
    <property type="entry name" value="PYP-like sensor domain (PAS domain)"/>
    <property type="match status" value="1"/>
</dbReference>
<dbReference type="Pfam" id="PF00072">
    <property type="entry name" value="Response_reg"/>
    <property type="match status" value="2"/>
</dbReference>
<dbReference type="EMBL" id="NBSH01000008">
    <property type="protein sequence ID" value="ORX36287.1"/>
    <property type="molecule type" value="Genomic_DNA"/>
</dbReference>
<dbReference type="SMART" id="SM00387">
    <property type="entry name" value="HATPase_c"/>
    <property type="match status" value="2"/>
</dbReference>
<evidence type="ECO:0000259" key="5">
    <source>
        <dbReference type="PROSITE" id="PS50109"/>
    </source>
</evidence>
<dbReference type="Gene3D" id="3.30.450.20">
    <property type="entry name" value="PAS domain"/>
    <property type="match status" value="2"/>
</dbReference>
<evidence type="ECO:0000313" key="8">
    <source>
        <dbReference type="Proteomes" id="UP000193218"/>
    </source>
</evidence>
<feature type="coiled-coil region" evidence="3">
    <location>
        <begin position="1258"/>
        <end position="1285"/>
    </location>
</feature>
<dbReference type="OrthoDB" id="60033at2759"/>
<keyword evidence="3" id="KW-0175">Coiled coil</keyword>
<feature type="compositionally biased region" description="Low complexity" evidence="4">
    <location>
        <begin position="992"/>
        <end position="1004"/>
    </location>
</feature>
<comment type="caution">
    <text evidence="7">The sequence shown here is derived from an EMBL/GenBank/DDBJ whole genome shotgun (WGS) entry which is preliminary data.</text>
</comment>
<feature type="compositionally biased region" description="Low complexity" evidence="4">
    <location>
        <begin position="976"/>
        <end position="985"/>
    </location>
</feature>
<dbReference type="Pfam" id="PF02518">
    <property type="entry name" value="HATPase_c"/>
    <property type="match status" value="2"/>
</dbReference>
<feature type="compositionally biased region" description="Acidic residues" evidence="4">
    <location>
        <begin position="255"/>
        <end position="267"/>
    </location>
</feature>
<feature type="region of interest" description="Disordered" evidence="4">
    <location>
        <begin position="208"/>
        <end position="326"/>
    </location>
</feature>
<feature type="domain" description="Histidine kinase" evidence="5">
    <location>
        <begin position="1288"/>
        <end position="1561"/>
    </location>
</feature>
<dbReference type="InterPro" id="IPR036097">
    <property type="entry name" value="HisK_dim/P_sf"/>
</dbReference>
<feature type="compositionally biased region" description="Low complexity" evidence="4">
    <location>
        <begin position="1596"/>
        <end position="1616"/>
    </location>
</feature>